<sequence length="61" mass="6940">MTYAEGGFNPAKDGRRFRIDTRVAPEWVAYFSGRAAIDWAERNRATAEEAYRRLRDGGDDG</sequence>
<keyword evidence="2" id="KW-1185">Reference proteome</keyword>
<gene>
    <name evidence="1" type="ORF">SAMN05443544_0577</name>
</gene>
<protein>
    <submittedName>
        <fullName evidence="1">Uncharacterized protein</fullName>
    </submittedName>
</protein>
<proteinExistence type="predicted"/>
<evidence type="ECO:0000313" key="2">
    <source>
        <dbReference type="Proteomes" id="UP000184699"/>
    </source>
</evidence>
<name>A0A1N6DPU5_9MICO</name>
<accession>A0A1N6DPU5</accession>
<dbReference type="EMBL" id="FSRJ01000001">
    <property type="protein sequence ID" value="SIN72829.1"/>
    <property type="molecule type" value="Genomic_DNA"/>
</dbReference>
<dbReference type="AlphaFoldDB" id="A0A1N6DPU5"/>
<reference evidence="2" key="1">
    <citation type="submission" date="2016-11" db="EMBL/GenBank/DDBJ databases">
        <authorList>
            <person name="Varghese N."/>
            <person name="Submissions S."/>
        </authorList>
    </citation>
    <scope>NUCLEOTIDE SEQUENCE [LARGE SCALE GENOMIC DNA]</scope>
    <source>
        <strain evidence="2">DSM 8595</strain>
    </source>
</reference>
<organism evidence="1 2">
    <name type="scientific">Agromyces cerinus subsp. cerinus</name>
    <dbReference type="NCBI Taxonomy" id="232089"/>
    <lineage>
        <taxon>Bacteria</taxon>
        <taxon>Bacillati</taxon>
        <taxon>Actinomycetota</taxon>
        <taxon>Actinomycetes</taxon>
        <taxon>Micrococcales</taxon>
        <taxon>Microbacteriaceae</taxon>
        <taxon>Agromyces</taxon>
    </lineage>
</organism>
<evidence type="ECO:0000313" key="1">
    <source>
        <dbReference type="EMBL" id="SIN72829.1"/>
    </source>
</evidence>
<dbReference type="Proteomes" id="UP000184699">
    <property type="component" value="Unassembled WGS sequence"/>
</dbReference>